<dbReference type="InterPro" id="IPR007367">
    <property type="entry name" value="DUF433"/>
</dbReference>
<evidence type="ECO:0000313" key="2">
    <source>
        <dbReference type="Proteomes" id="UP000573499"/>
    </source>
</evidence>
<dbReference type="RefSeq" id="WP_182155759.1">
    <property type="nucleotide sequence ID" value="NZ_JACEZU010000010.1"/>
</dbReference>
<evidence type="ECO:0000313" key="1">
    <source>
        <dbReference type="EMBL" id="MBA5689311.1"/>
    </source>
</evidence>
<dbReference type="InterPro" id="IPR009057">
    <property type="entry name" value="Homeodomain-like_sf"/>
</dbReference>
<reference evidence="1 2" key="1">
    <citation type="submission" date="2020-07" db="EMBL/GenBank/DDBJ databases">
        <title>Novel species isolated from subtropical streams in China.</title>
        <authorList>
            <person name="Lu H."/>
        </authorList>
    </citation>
    <scope>NUCLEOTIDE SEQUENCE [LARGE SCALE GENOMIC DNA]</scope>
    <source>
        <strain evidence="1 2">LX47W</strain>
    </source>
</reference>
<dbReference type="InterPro" id="IPR036388">
    <property type="entry name" value="WH-like_DNA-bd_sf"/>
</dbReference>
<gene>
    <name evidence="1" type="ORF">H3H39_19895</name>
</gene>
<dbReference type="EMBL" id="JACEZU010000010">
    <property type="protein sequence ID" value="MBA5689311.1"/>
    <property type="molecule type" value="Genomic_DNA"/>
</dbReference>
<accession>A0A7W2IMA0</accession>
<protein>
    <submittedName>
        <fullName evidence="1">DUF433 domain-containing protein</fullName>
    </submittedName>
</protein>
<dbReference type="SUPFAM" id="SSF46689">
    <property type="entry name" value="Homeodomain-like"/>
    <property type="match status" value="1"/>
</dbReference>
<proteinExistence type="predicted"/>
<dbReference type="Pfam" id="PF04255">
    <property type="entry name" value="DUF433"/>
    <property type="match status" value="1"/>
</dbReference>
<dbReference type="Gene3D" id="1.10.10.10">
    <property type="entry name" value="Winged helix-like DNA-binding domain superfamily/Winged helix DNA-binding domain"/>
    <property type="match status" value="1"/>
</dbReference>
<comment type="caution">
    <text evidence="1">The sequence shown here is derived from an EMBL/GenBank/DDBJ whole genome shotgun (WGS) entry which is preliminary data.</text>
</comment>
<dbReference type="AlphaFoldDB" id="A0A7W2IMA0"/>
<dbReference type="Proteomes" id="UP000573499">
    <property type="component" value="Unassembled WGS sequence"/>
</dbReference>
<sequence length="91" mass="9954">MVQDWYQSKTPHIRVDPTILGGAPHFTGTLVPLKSLFDCLLAGGAVDDFLRDHPTVTRDVAQAVLTSQLTLFYERISKATASAAMPSSRPR</sequence>
<keyword evidence="2" id="KW-1185">Reference proteome</keyword>
<name>A0A7W2IMA0_9BURK</name>
<organism evidence="1 2">
    <name type="scientific">Rugamonas apoptosis</name>
    <dbReference type="NCBI Taxonomy" id="2758570"/>
    <lineage>
        <taxon>Bacteria</taxon>
        <taxon>Pseudomonadati</taxon>
        <taxon>Pseudomonadota</taxon>
        <taxon>Betaproteobacteria</taxon>
        <taxon>Burkholderiales</taxon>
        <taxon>Oxalobacteraceae</taxon>
        <taxon>Telluria group</taxon>
        <taxon>Rugamonas</taxon>
    </lineage>
</organism>